<keyword evidence="1" id="KW-1133">Transmembrane helix</keyword>
<reference evidence="2 3" key="1">
    <citation type="submission" date="2015-12" db="EMBL/GenBank/DDBJ databases">
        <title>Genome sequence of Mucilaginibacter gotjawali.</title>
        <authorList>
            <person name="Lee J.S."/>
            <person name="Lee K.C."/>
            <person name="Kim K.K."/>
            <person name="Lee B.W."/>
        </authorList>
    </citation>
    <scope>NUCLEOTIDE SEQUENCE [LARGE SCALE GENOMIC DNA]</scope>
    <source>
        <strain evidence="2 3">SA3-7</strain>
    </source>
</reference>
<dbReference type="KEGG" id="mgot:MgSA37_02748"/>
<evidence type="ECO:0000313" key="3">
    <source>
        <dbReference type="Proteomes" id="UP000218263"/>
    </source>
</evidence>
<name>A0A0X8X3P8_9SPHI</name>
<keyword evidence="1" id="KW-0472">Membrane</keyword>
<accession>A0A0X8X3P8</accession>
<proteinExistence type="predicted"/>
<gene>
    <name evidence="2" type="ORF">MgSA37_02748</name>
</gene>
<keyword evidence="1" id="KW-0812">Transmembrane</keyword>
<feature type="transmembrane region" description="Helical" evidence="1">
    <location>
        <begin position="54"/>
        <end position="75"/>
    </location>
</feature>
<dbReference type="Proteomes" id="UP000218263">
    <property type="component" value="Chromosome"/>
</dbReference>
<protein>
    <submittedName>
        <fullName evidence="2">Uncharacterized protein</fullName>
    </submittedName>
</protein>
<sequence length="206" mass="23440">MSVILNQRNLFVTKRFEITDQSLKFAFKSPLAYFEDEFTFEEITKKYTRKKSHYLLTLIPGVLCFIGVIITVFSHLYERNGSSVDDILLYCVLSSILLILSALLFENVVIAMMTSGKAITFYANSPSRDEVDGFIALLIAEQKQYLLNRYAKADLYVSTEQLSANLKWLRDRNMIDDVELDELRIKILPKPGGNSSVGFKITPGSN</sequence>
<feature type="transmembrane region" description="Helical" evidence="1">
    <location>
        <begin position="87"/>
        <end position="105"/>
    </location>
</feature>
<dbReference type="AlphaFoldDB" id="A0A0X8X3P8"/>
<dbReference type="EMBL" id="AP017313">
    <property type="protein sequence ID" value="BAU54572.1"/>
    <property type="molecule type" value="Genomic_DNA"/>
</dbReference>
<evidence type="ECO:0000256" key="1">
    <source>
        <dbReference type="SAM" id="Phobius"/>
    </source>
</evidence>
<organism evidence="2 3">
    <name type="scientific">Mucilaginibacter gotjawali</name>
    <dbReference type="NCBI Taxonomy" id="1550579"/>
    <lineage>
        <taxon>Bacteria</taxon>
        <taxon>Pseudomonadati</taxon>
        <taxon>Bacteroidota</taxon>
        <taxon>Sphingobacteriia</taxon>
        <taxon>Sphingobacteriales</taxon>
        <taxon>Sphingobacteriaceae</taxon>
        <taxon>Mucilaginibacter</taxon>
    </lineage>
</organism>
<evidence type="ECO:0000313" key="2">
    <source>
        <dbReference type="EMBL" id="BAU54572.1"/>
    </source>
</evidence>
<keyword evidence="3" id="KW-1185">Reference proteome</keyword>